<feature type="coiled-coil region" evidence="8">
    <location>
        <begin position="270"/>
        <end position="297"/>
    </location>
</feature>
<keyword evidence="8" id="KW-0175">Coiled coil</keyword>
<comment type="pathway">
    <text evidence="1 7">Cofactor biosynthesis; coenzyme A biosynthesis.</text>
</comment>
<evidence type="ECO:0000256" key="3">
    <source>
        <dbReference type="ARBA" id="ARBA00022857"/>
    </source>
</evidence>
<dbReference type="Gene3D" id="3.40.50.720">
    <property type="entry name" value="NAD(P)-binding Rossmann-like Domain"/>
    <property type="match status" value="1"/>
</dbReference>
<dbReference type="SUPFAM" id="SSF51735">
    <property type="entry name" value="NAD(P)-binding Rossmann-fold domains"/>
    <property type="match status" value="1"/>
</dbReference>
<dbReference type="NCBIfam" id="TIGR00745">
    <property type="entry name" value="apbA_panE"/>
    <property type="match status" value="1"/>
</dbReference>
<dbReference type="InterPro" id="IPR051402">
    <property type="entry name" value="KPR-Related"/>
</dbReference>
<feature type="domain" description="Ketopantoate reductase C-terminal" evidence="10">
    <location>
        <begin position="194"/>
        <end position="316"/>
    </location>
</feature>
<keyword evidence="7" id="KW-0173">Coenzyme A biosynthesis</keyword>
<reference evidence="11 12" key="2">
    <citation type="journal article" date="2024" name="Int. J. Syst. Evol. Microbiol.">
        <title>Promethearchaeum syntrophicum gen. nov., sp. nov., an anaerobic, obligately syntrophic archaeon, the first isolate of the lineage 'Asgard' archaea, and proposal of the new archaeal phylum Promethearchaeota phyl. nov. and kingdom Promethearchaeati regn. nov.</title>
        <authorList>
            <person name="Imachi H."/>
            <person name="Nobu M.K."/>
            <person name="Kato S."/>
            <person name="Takaki Y."/>
            <person name="Miyazaki M."/>
            <person name="Miyata M."/>
            <person name="Ogawara M."/>
            <person name="Saito Y."/>
            <person name="Sakai S."/>
            <person name="Tahara Y.O."/>
            <person name="Takano Y."/>
            <person name="Tasumi E."/>
            <person name="Uematsu K."/>
            <person name="Yoshimura T."/>
            <person name="Itoh T."/>
            <person name="Ohkuma M."/>
            <person name="Takai K."/>
        </authorList>
    </citation>
    <scope>NUCLEOTIDE SEQUENCE [LARGE SCALE GENOMIC DNA]</scope>
    <source>
        <strain evidence="11 12">MK-D1</strain>
    </source>
</reference>
<dbReference type="Proteomes" id="UP000321408">
    <property type="component" value="Chromosome"/>
</dbReference>
<dbReference type="GO" id="GO:0015937">
    <property type="term" value="P:coenzyme A biosynthetic process"/>
    <property type="evidence" value="ECO:0007669"/>
    <property type="project" value="UniProtKB-UniPathway"/>
</dbReference>
<dbReference type="InterPro" id="IPR036291">
    <property type="entry name" value="NAD(P)-bd_dom_sf"/>
</dbReference>
<dbReference type="GO" id="GO:0015940">
    <property type="term" value="P:pantothenate biosynthetic process"/>
    <property type="evidence" value="ECO:0007669"/>
    <property type="project" value="InterPro"/>
</dbReference>
<evidence type="ECO:0000259" key="9">
    <source>
        <dbReference type="Pfam" id="PF02558"/>
    </source>
</evidence>
<evidence type="ECO:0000313" key="11">
    <source>
        <dbReference type="EMBL" id="QEE14765.1"/>
    </source>
</evidence>
<name>A0A5B9D6Y9_9ARCH</name>
<reference evidence="11 12" key="1">
    <citation type="journal article" date="2020" name="Nature">
        <title>Isolation of an archaeon at the prokaryote-eukaryote interface.</title>
        <authorList>
            <person name="Imachi H."/>
            <person name="Nobu M.K."/>
            <person name="Nakahara N."/>
            <person name="Morono Y."/>
            <person name="Ogawara M."/>
            <person name="Takaki Y."/>
            <person name="Takano Y."/>
            <person name="Uematsu K."/>
            <person name="Ikuta T."/>
            <person name="Ito M."/>
            <person name="Matsui Y."/>
            <person name="Miyazaki M."/>
            <person name="Murata K."/>
            <person name="Saito Y."/>
            <person name="Sakai S."/>
            <person name="Song C."/>
            <person name="Tasumi E."/>
            <person name="Yamanaka Y."/>
            <person name="Yamaguchi T."/>
            <person name="Kamagata Y."/>
            <person name="Tamaki H."/>
            <person name="Takai K."/>
        </authorList>
    </citation>
    <scope>NUCLEOTIDE SEQUENCE [LARGE SCALE GENOMIC DNA]</scope>
    <source>
        <strain evidence="11 12">MK-D1</strain>
    </source>
</reference>
<dbReference type="EMBL" id="CP042905">
    <property type="protein sequence ID" value="QEE14765.1"/>
    <property type="molecule type" value="Genomic_DNA"/>
</dbReference>
<comment type="function">
    <text evidence="7">Catalyzes the NADPH-dependent reduction of ketopantoate into pantoic acid.</text>
</comment>
<dbReference type="RefSeq" id="WP_147661707.1">
    <property type="nucleotide sequence ID" value="NZ_CP042905.2"/>
</dbReference>
<dbReference type="PANTHER" id="PTHR21708">
    <property type="entry name" value="PROBABLE 2-DEHYDROPANTOATE 2-REDUCTASE"/>
    <property type="match status" value="1"/>
</dbReference>
<evidence type="ECO:0000256" key="4">
    <source>
        <dbReference type="ARBA" id="ARBA00023002"/>
    </source>
</evidence>
<dbReference type="InterPro" id="IPR003710">
    <property type="entry name" value="ApbA"/>
</dbReference>
<dbReference type="InterPro" id="IPR013332">
    <property type="entry name" value="KPR_N"/>
</dbReference>
<dbReference type="InterPro" id="IPR013328">
    <property type="entry name" value="6PGD_dom2"/>
</dbReference>
<dbReference type="InterPro" id="IPR008927">
    <property type="entry name" value="6-PGluconate_DH-like_C_sf"/>
</dbReference>
<dbReference type="Pfam" id="PF02558">
    <property type="entry name" value="ApbA"/>
    <property type="match status" value="1"/>
</dbReference>
<dbReference type="OrthoDB" id="201845at2157"/>
<evidence type="ECO:0000256" key="5">
    <source>
        <dbReference type="ARBA" id="ARBA00047506"/>
    </source>
</evidence>
<dbReference type="Pfam" id="PF08546">
    <property type="entry name" value="ApbA_C"/>
    <property type="match status" value="1"/>
</dbReference>
<proteinExistence type="inferred from homology"/>
<dbReference type="AlphaFoldDB" id="A0A5B9D6Y9"/>
<keyword evidence="4 7" id="KW-0560">Oxidoreductase</keyword>
<dbReference type="GeneID" id="41328585"/>
<dbReference type="GO" id="GO:0005737">
    <property type="term" value="C:cytoplasm"/>
    <property type="evidence" value="ECO:0007669"/>
    <property type="project" value="TreeGrafter"/>
</dbReference>
<dbReference type="UniPathway" id="UPA00241"/>
<dbReference type="SUPFAM" id="SSF48179">
    <property type="entry name" value="6-phosphogluconate dehydrogenase C-terminal domain-like"/>
    <property type="match status" value="1"/>
</dbReference>
<evidence type="ECO:0000256" key="2">
    <source>
        <dbReference type="ARBA" id="ARBA00007870"/>
    </source>
</evidence>
<dbReference type="InterPro" id="IPR013752">
    <property type="entry name" value="KPA_reductase"/>
</dbReference>
<protein>
    <recommendedName>
        <fullName evidence="7">2-dehydropantoate 2-reductase</fullName>
        <ecNumber evidence="7">1.1.1.169</ecNumber>
    </recommendedName>
    <alternativeName>
        <fullName evidence="7">Ketopantoate reductase</fullName>
    </alternativeName>
</protein>
<dbReference type="KEGG" id="psyt:DSAG12_00581"/>
<comment type="catalytic activity">
    <reaction evidence="6">
        <text>(R)-pantoate + NAD(+) = 2-dehydropantoate + NADH + H(+)</text>
        <dbReference type="Rhea" id="RHEA:61292"/>
        <dbReference type="ChEBI" id="CHEBI:11561"/>
        <dbReference type="ChEBI" id="CHEBI:15378"/>
        <dbReference type="ChEBI" id="CHEBI:15980"/>
        <dbReference type="ChEBI" id="CHEBI:57540"/>
        <dbReference type="ChEBI" id="CHEBI:57945"/>
    </reaction>
    <physiologicalReaction direction="right-to-left" evidence="6">
        <dbReference type="Rhea" id="RHEA:61294"/>
    </physiologicalReaction>
</comment>
<evidence type="ECO:0000259" key="10">
    <source>
        <dbReference type="Pfam" id="PF08546"/>
    </source>
</evidence>
<dbReference type="EC" id="1.1.1.169" evidence="7"/>
<keyword evidence="3 7" id="KW-0521">NADP</keyword>
<comment type="similarity">
    <text evidence="2 7">Belongs to the ketopantoate reductase family.</text>
</comment>
<dbReference type="Gene3D" id="1.10.1040.10">
    <property type="entry name" value="N-(1-d-carboxylethyl)-l-norvaline Dehydrogenase, domain 2"/>
    <property type="match status" value="1"/>
</dbReference>
<gene>
    <name evidence="11" type="ORF">DSAG12_00581</name>
</gene>
<dbReference type="GO" id="GO:0008677">
    <property type="term" value="F:2-dehydropantoate 2-reductase activity"/>
    <property type="evidence" value="ECO:0007669"/>
    <property type="project" value="UniProtKB-EC"/>
</dbReference>
<sequence length="321" mass="36121">MRILLIGPGSIGVLFGGKLALAGNRILIYARPHFSTILKEHPLKLTDIINKEHVVPNFEKAPPIPELIKLSPQEFPKICLITTKSYDLESVCREYQPVLNKIPIIGLIQNGIGNEEIIENNYPNSIIFRIITSHGAMRENISHIIHTGIGNTSICQIKPPYENISAENKQIIKEFTDNLQYAGFELKLNKNPLEAIWRKALTNIGINAIGALTQLTNGELLKSESLLNLIRKTINEAILIANKLQIPLDPSFDYVQNTLEVLKNTATNKNSMLQDVLRKKKTEIEFLNEKIVNYGKKMHIPTPINKTLSQLIHGLENSYIL</sequence>
<keyword evidence="12" id="KW-1185">Reference proteome</keyword>
<feature type="domain" description="Ketopantoate reductase N-terminal" evidence="9">
    <location>
        <begin position="3"/>
        <end position="155"/>
    </location>
</feature>
<evidence type="ECO:0000256" key="7">
    <source>
        <dbReference type="RuleBase" id="RU362068"/>
    </source>
</evidence>
<accession>A0A5B9D6Y9</accession>
<evidence type="ECO:0000313" key="12">
    <source>
        <dbReference type="Proteomes" id="UP000321408"/>
    </source>
</evidence>
<evidence type="ECO:0000256" key="1">
    <source>
        <dbReference type="ARBA" id="ARBA00004724"/>
    </source>
</evidence>
<organism evidence="11 12">
    <name type="scientific">Promethearchaeum syntrophicum</name>
    <dbReference type="NCBI Taxonomy" id="2594042"/>
    <lineage>
        <taxon>Archaea</taxon>
        <taxon>Promethearchaeati</taxon>
        <taxon>Promethearchaeota</taxon>
        <taxon>Promethearchaeia</taxon>
        <taxon>Promethearchaeales</taxon>
        <taxon>Promethearchaeaceae</taxon>
        <taxon>Promethearchaeum</taxon>
    </lineage>
</organism>
<dbReference type="PANTHER" id="PTHR21708:SF26">
    <property type="entry name" value="2-DEHYDROPANTOATE 2-REDUCTASE"/>
    <property type="match status" value="1"/>
</dbReference>
<evidence type="ECO:0000256" key="8">
    <source>
        <dbReference type="SAM" id="Coils"/>
    </source>
</evidence>
<comment type="catalytic activity">
    <reaction evidence="5">
        <text>(R)-pantoate + NADP(+) = 2-dehydropantoate + NADPH + H(+)</text>
        <dbReference type="Rhea" id="RHEA:16233"/>
        <dbReference type="ChEBI" id="CHEBI:11561"/>
        <dbReference type="ChEBI" id="CHEBI:15378"/>
        <dbReference type="ChEBI" id="CHEBI:15980"/>
        <dbReference type="ChEBI" id="CHEBI:57783"/>
        <dbReference type="ChEBI" id="CHEBI:58349"/>
        <dbReference type="EC" id="1.1.1.169"/>
    </reaction>
    <physiologicalReaction direction="right-to-left" evidence="5">
        <dbReference type="Rhea" id="RHEA:16235"/>
    </physiologicalReaction>
</comment>
<evidence type="ECO:0000256" key="6">
    <source>
        <dbReference type="ARBA" id="ARBA00048196"/>
    </source>
</evidence>